<dbReference type="OrthoDB" id="2989864at2759"/>
<reference evidence="2" key="1">
    <citation type="submission" date="2016-03" db="EMBL/GenBank/DDBJ databases">
        <title>Updated assembly of Pseudogymnoascus destructans, the fungus causing white-nose syndrome of bats.</title>
        <authorList>
            <person name="Palmer J.M."/>
            <person name="Drees K.P."/>
            <person name="Foster J.T."/>
            <person name="Lindner D.L."/>
        </authorList>
    </citation>
    <scope>NUCLEOTIDE SEQUENCE [LARGE SCALE GENOMIC DNA]</scope>
    <source>
        <strain evidence="2">20631-21</strain>
    </source>
</reference>
<dbReference type="Pfam" id="PF14087">
    <property type="entry name" value="DUF4267"/>
    <property type="match status" value="1"/>
</dbReference>
<dbReference type="InterPro" id="IPR025363">
    <property type="entry name" value="DUF4267"/>
</dbReference>
<feature type="transmembrane region" description="Helical" evidence="1">
    <location>
        <begin position="45"/>
        <end position="67"/>
    </location>
</feature>
<feature type="transmembrane region" description="Helical" evidence="1">
    <location>
        <begin position="79"/>
        <end position="98"/>
    </location>
</feature>
<organism evidence="2">
    <name type="scientific">Pseudogymnoascus destructans</name>
    <dbReference type="NCBI Taxonomy" id="655981"/>
    <lineage>
        <taxon>Eukaryota</taxon>
        <taxon>Fungi</taxon>
        <taxon>Dikarya</taxon>
        <taxon>Ascomycota</taxon>
        <taxon>Pezizomycotina</taxon>
        <taxon>Leotiomycetes</taxon>
        <taxon>Thelebolales</taxon>
        <taxon>Thelebolaceae</taxon>
        <taxon>Pseudogymnoascus</taxon>
    </lineage>
</organism>
<gene>
    <name evidence="2" type="ORF">VC83_06667</name>
</gene>
<keyword evidence="1" id="KW-1133">Transmembrane helix</keyword>
<protein>
    <submittedName>
        <fullName evidence="2">Uncharacterized protein</fullName>
    </submittedName>
</protein>
<dbReference type="GeneID" id="36289723"/>
<sequence>MFSLRHLPPLIVATGMGLGGTMPFFSPSRAMTIFGLPPSLAYNPAAQVLMTIMAGRNIALGAAIWLLYLQGKLGSVDTVLGCVGIVGLVDGWLLSAYTPTKVTDSKVLRFKL</sequence>
<evidence type="ECO:0000313" key="2">
    <source>
        <dbReference type="EMBL" id="OAF56336.1"/>
    </source>
</evidence>
<dbReference type="Proteomes" id="UP000077154">
    <property type="component" value="Unassembled WGS sequence"/>
</dbReference>
<dbReference type="EMBL" id="KV441404">
    <property type="protein sequence ID" value="OAF56336.1"/>
    <property type="molecule type" value="Genomic_DNA"/>
</dbReference>
<feature type="transmembrane region" description="Helical" evidence="1">
    <location>
        <begin position="7"/>
        <end position="25"/>
    </location>
</feature>
<name>A0A177A2D0_9PEZI</name>
<proteinExistence type="predicted"/>
<dbReference type="RefSeq" id="XP_024321632.1">
    <property type="nucleotide sequence ID" value="XM_024470259.1"/>
</dbReference>
<accession>A0A177A2D0</accession>
<dbReference type="eggNOG" id="ENOG502S8II">
    <property type="taxonomic scope" value="Eukaryota"/>
</dbReference>
<evidence type="ECO:0000256" key="1">
    <source>
        <dbReference type="SAM" id="Phobius"/>
    </source>
</evidence>
<keyword evidence="1" id="KW-0472">Membrane</keyword>
<dbReference type="VEuPathDB" id="FungiDB:GMDG_03851"/>
<keyword evidence="1" id="KW-0812">Transmembrane</keyword>
<dbReference type="AlphaFoldDB" id="A0A177A2D0"/>